<comment type="caution">
    <text evidence="2">The sequence shown here is derived from an EMBL/GenBank/DDBJ whole genome shotgun (WGS) entry which is preliminary data.</text>
</comment>
<keyword evidence="1" id="KW-0812">Transmembrane</keyword>
<gene>
    <name evidence="2" type="ORF">FHS59_001432</name>
</gene>
<accession>A0A841MK16</accession>
<proteinExistence type="predicted"/>
<protein>
    <submittedName>
        <fullName evidence="2">Uncharacterized protein</fullName>
    </submittedName>
</protein>
<organism evidence="2 3">
    <name type="scientific">Algoriphagus iocasae</name>
    <dbReference type="NCBI Taxonomy" id="1836499"/>
    <lineage>
        <taxon>Bacteria</taxon>
        <taxon>Pseudomonadati</taxon>
        <taxon>Bacteroidota</taxon>
        <taxon>Cytophagia</taxon>
        <taxon>Cytophagales</taxon>
        <taxon>Cyclobacteriaceae</taxon>
        <taxon>Algoriphagus</taxon>
    </lineage>
</organism>
<evidence type="ECO:0000256" key="1">
    <source>
        <dbReference type="SAM" id="Phobius"/>
    </source>
</evidence>
<evidence type="ECO:0000313" key="2">
    <source>
        <dbReference type="EMBL" id="MBB6325817.1"/>
    </source>
</evidence>
<reference evidence="2 3" key="1">
    <citation type="submission" date="2020-08" db="EMBL/GenBank/DDBJ databases">
        <title>Genomic Encyclopedia of Type Strains, Phase IV (KMG-IV): sequencing the most valuable type-strain genomes for metagenomic binning, comparative biology and taxonomic classification.</title>
        <authorList>
            <person name="Goeker M."/>
        </authorList>
    </citation>
    <scope>NUCLEOTIDE SEQUENCE [LARGE SCALE GENOMIC DNA]</scope>
    <source>
        <strain evidence="2 3">DSM 102044</strain>
    </source>
</reference>
<dbReference type="Proteomes" id="UP000588604">
    <property type="component" value="Unassembled WGS sequence"/>
</dbReference>
<name>A0A841MK16_9BACT</name>
<keyword evidence="1" id="KW-1133">Transmembrane helix</keyword>
<dbReference type="EMBL" id="JACIJO010000001">
    <property type="protein sequence ID" value="MBB6325817.1"/>
    <property type="molecule type" value="Genomic_DNA"/>
</dbReference>
<dbReference type="AlphaFoldDB" id="A0A841MK16"/>
<keyword evidence="1" id="KW-0472">Membrane</keyword>
<sequence>MTFIKLIYHCERVAISVLLFNIVIKYHYYPIYFWFKKLLQFVNEERDLIIILTKGNTELMTKLLF</sequence>
<evidence type="ECO:0000313" key="3">
    <source>
        <dbReference type="Proteomes" id="UP000588604"/>
    </source>
</evidence>
<keyword evidence="3" id="KW-1185">Reference proteome</keyword>
<feature type="transmembrane region" description="Helical" evidence="1">
    <location>
        <begin position="12"/>
        <end position="29"/>
    </location>
</feature>